<comment type="caution">
    <text evidence="1">The sequence shown here is derived from an EMBL/GenBank/DDBJ whole genome shotgun (WGS) entry which is preliminary data.</text>
</comment>
<gene>
    <name evidence="1" type="ORF">GCM10023258_15640</name>
</gene>
<accession>A0ABP9JA57</accession>
<sequence>MTAPVSGSTSPDPLPRLAPGTRAWFEMVGRVVCDTAGSVGLPADLDLSMVERYSDGAPLPDGPEHLVQGIRIDVVAGRASFRVGVGAHETADVTVVVTADGARRLNGLVVGDPAHAATREALLRSGELRVEGDPSPLAAVLAGAHDPIVHRTLPAAAR</sequence>
<evidence type="ECO:0000313" key="1">
    <source>
        <dbReference type="EMBL" id="GAA5023940.1"/>
    </source>
</evidence>
<proteinExistence type="predicted"/>
<name>A0ABP9JA57_9MICO</name>
<evidence type="ECO:0000313" key="2">
    <source>
        <dbReference type="Proteomes" id="UP001500427"/>
    </source>
</evidence>
<keyword evidence="2" id="KW-1185">Reference proteome</keyword>
<evidence type="ECO:0008006" key="3">
    <source>
        <dbReference type="Google" id="ProtNLM"/>
    </source>
</evidence>
<reference evidence="2" key="1">
    <citation type="journal article" date="2019" name="Int. J. Syst. Evol. Microbiol.">
        <title>The Global Catalogue of Microorganisms (GCM) 10K type strain sequencing project: providing services to taxonomists for standard genome sequencing and annotation.</title>
        <authorList>
            <consortium name="The Broad Institute Genomics Platform"/>
            <consortium name="The Broad Institute Genome Sequencing Center for Infectious Disease"/>
            <person name="Wu L."/>
            <person name="Ma J."/>
        </authorList>
    </citation>
    <scope>NUCLEOTIDE SEQUENCE [LARGE SCALE GENOMIC DNA]</scope>
    <source>
        <strain evidence="2">JCM 17687</strain>
    </source>
</reference>
<organism evidence="1 2">
    <name type="scientific">Terrabacter aeriphilus</name>
    <dbReference type="NCBI Taxonomy" id="515662"/>
    <lineage>
        <taxon>Bacteria</taxon>
        <taxon>Bacillati</taxon>
        <taxon>Actinomycetota</taxon>
        <taxon>Actinomycetes</taxon>
        <taxon>Micrococcales</taxon>
        <taxon>Intrasporangiaceae</taxon>
        <taxon>Terrabacter</taxon>
    </lineage>
</organism>
<protein>
    <recommendedName>
        <fullName evidence="3">SCP-2 sterol transfer family protein</fullName>
    </recommendedName>
</protein>
<dbReference type="Proteomes" id="UP001500427">
    <property type="component" value="Unassembled WGS sequence"/>
</dbReference>
<dbReference type="EMBL" id="BAABIW010000010">
    <property type="protein sequence ID" value="GAA5023940.1"/>
    <property type="molecule type" value="Genomic_DNA"/>
</dbReference>